<dbReference type="AlphaFoldDB" id="A0A8J7W8F2"/>
<accession>A0A8J7W8F2</accession>
<protein>
    <submittedName>
        <fullName evidence="1">Uncharacterized protein</fullName>
    </submittedName>
</protein>
<proteinExistence type="predicted"/>
<dbReference type="Proteomes" id="UP000730161">
    <property type="component" value="Unassembled WGS sequence"/>
</dbReference>
<gene>
    <name evidence="1" type="ORF">RJ53_09150</name>
</gene>
<name>A0A8J7W8F2_9EURY</name>
<dbReference type="RefSeq" id="WP_211531367.1">
    <property type="nucleotide sequence ID" value="NZ_JWHL01000016.1"/>
</dbReference>
<evidence type="ECO:0000313" key="1">
    <source>
        <dbReference type="EMBL" id="MBR1369636.1"/>
    </source>
</evidence>
<sequence length="68" mass="7975">MAYKWKNKTEVDEAVVVVMNSMDKDPDLSPWLFRTIQAAIDDSDPELGTYFLQEIKIHAPEAMRWFLE</sequence>
<keyword evidence="2" id="KW-1185">Reference proteome</keyword>
<organism evidence="1 2">
    <name type="scientific">Methanocalculus chunghsingensis</name>
    <dbReference type="NCBI Taxonomy" id="156457"/>
    <lineage>
        <taxon>Archaea</taxon>
        <taxon>Methanobacteriati</taxon>
        <taxon>Methanobacteriota</taxon>
        <taxon>Stenosarchaea group</taxon>
        <taxon>Methanomicrobia</taxon>
        <taxon>Methanomicrobiales</taxon>
        <taxon>Methanocalculaceae</taxon>
        <taxon>Methanocalculus</taxon>
    </lineage>
</organism>
<dbReference type="EMBL" id="JWHL01000016">
    <property type="protein sequence ID" value="MBR1369636.1"/>
    <property type="molecule type" value="Genomic_DNA"/>
</dbReference>
<reference evidence="1" key="1">
    <citation type="submission" date="2014-12" db="EMBL/GenBank/DDBJ databases">
        <authorList>
            <person name="Huang H.-H."/>
            <person name="Chen S.-C."/>
            <person name="Lai M.-C."/>
        </authorList>
    </citation>
    <scope>NUCLEOTIDE SEQUENCE</scope>
    <source>
        <strain evidence="1">K1F9705b</strain>
    </source>
</reference>
<dbReference type="OrthoDB" id="116300at2157"/>
<comment type="caution">
    <text evidence="1">The sequence shown here is derived from an EMBL/GenBank/DDBJ whole genome shotgun (WGS) entry which is preliminary data.</text>
</comment>
<evidence type="ECO:0000313" key="2">
    <source>
        <dbReference type="Proteomes" id="UP000730161"/>
    </source>
</evidence>